<dbReference type="OrthoDB" id="3630276at2759"/>
<evidence type="ECO:0000313" key="5">
    <source>
        <dbReference type="Proteomes" id="UP000315783"/>
    </source>
</evidence>
<feature type="chain" id="PRO_5021699492" evidence="3">
    <location>
        <begin position="17"/>
        <end position="293"/>
    </location>
</feature>
<comment type="caution">
    <text evidence="4">The sequence shown here is derived from an EMBL/GenBank/DDBJ whole genome shotgun (WGS) entry which is preliminary data.</text>
</comment>
<feature type="signal peptide" evidence="3">
    <location>
        <begin position="1"/>
        <end position="16"/>
    </location>
</feature>
<keyword evidence="2" id="KW-0812">Transmembrane</keyword>
<keyword evidence="2" id="KW-1133">Transmembrane helix</keyword>
<gene>
    <name evidence="4" type="ORF">IF1G_07513</name>
</gene>
<keyword evidence="3" id="KW-0732">Signal</keyword>
<name>A0A545VS51_9HYPO</name>
<feature type="compositionally biased region" description="Low complexity" evidence="1">
    <location>
        <begin position="263"/>
        <end position="272"/>
    </location>
</feature>
<feature type="region of interest" description="Disordered" evidence="1">
    <location>
        <begin position="259"/>
        <end position="293"/>
    </location>
</feature>
<protein>
    <submittedName>
        <fullName evidence="4">Uncharacterized protein</fullName>
    </submittedName>
</protein>
<keyword evidence="5" id="KW-1185">Reference proteome</keyword>
<feature type="transmembrane region" description="Helical" evidence="2">
    <location>
        <begin position="199"/>
        <end position="222"/>
    </location>
</feature>
<reference evidence="4 5" key="1">
    <citation type="journal article" date="2019" name="Appl. Microbiol. Biotechnol.">
        <title>Genome sequence of Isaria javanica and comparative genome analysis insights into family S53 peptidase evolution in fungal entomopathogens.</title>
        <authorList>
            <person name="Lin R."/>
            <person name="Zhang X."/>
            <person name="Xin B."/>
            <person name="Zou M."/>
            <person name="Gao Y."/>
            <person name="Qin F."/>
            <person name="Hu Q."/>
            <person name="Xie B."/>
            <person name="Cheng X."/>
        </authorList>
    </citation>
    <scope>NUCLEOTIDE SEQUENCE [LARGE SCALE GENOMIC DNA]</scope>
    <source>
        <strain evidence="4 5">IJ1G</strain>
    </source>
</reference>
<dbReference type="EMBL" id="SPUK01000011">
    <property type="protein sequence ID" value="TQV93781.1"/>
    <property type="molecule type" value="Genomic_DNA"/>
</dbReference>
<proteinExistence type="predicted"/>
<dbReference type="AlphaFoldDB" id="A0A545VS51"/>
<evidence type="ECO:0000256" key="2">
    <source>
        <dbReference type="SAM" id="Phobius"/>
    </source>
</evidence>
<organism evidence="4 5">
    <name type="scientific">Cordyceps javanica</name>
    <dbReference type="NCBI Taxonomy" id="43265"/>
    <lineage>
        <taxon>Eukaryota</taxon>
        <taxon>Fungi</taxon>
        <taxon>Dikarya</taxon>
        <taxon>Ascomycota</taxon>
        <taxon>Pezizomycotina</taxon>
        <taxon>Sordariomycetes</taxon>
        <taxon>Hypocreomycetidae</taxon>
        <taxon>Hypocreales</taxon>
        <taxon>Cordycipitaceae</taxon>
        <taxon>Cordyceps</taxon>
    </lineage>
</organism>
<evidence type="ECO:0000313" key="4">
    <source>
        <dbReference type="EMBL" id="TQV93781.1"/>
    </source>
</evidence>
<dbReference type="Proteomes" id="UP000315783">
    <property type="component" value="Unassembled WGS sequence"/>
</dbReference>
<keyword evidence="2" id="KW-0472">Membrane</keyword>
<accession>A0A545VS51</accession>
<evidence type="ECO:0000256" key="1">
    <source>
        <dbReference type="SAM" id="MobiDB-lite"/>
    </source>
</evidence>
<sequence>MRFSILALALGAAASAIPGSSSSSSSSSSLEDCFREHHDDLALSAAECGSPPAVSRCLSRLGTDVDVDATTVEACFASTGCSSDEAARQARHALARCDEIQAEKTLELRRRRAEAAAMAMITPAPNPLRVLAARENARGDDCFTTDVHDEKICPGFVSGTSQPCHQGPVTAKSCRPGWICTEDPNGTEICMTKVDRLDIGGIIIAIAFSVFILAGIAFLIFMSCAESRAQKKIKARAEATALARAATRKKRADEVRAPLMGGHHQQQQQQQHTTEYHPAQGASVNPFGDGRPH</sequence>
<evidence type="ECO:0000256" key="3">
    <source>
        <dbReference type="SAM" id="SignalP"/>
    </source>
</evidence>